<dbReference type="RefSeq" id="WP_377575912.1">
    <property type="nucleotide sequence ID" value="NZ_JBHTKA010000001.1"/>
</dbReference>
<protein>
    <submittedName>
        <fullName evidence="1">YkgJ family cysteine cluster protein</fullName>
    </submittedName>
</protein>
<sequence length="191" mass="22097">MELEEKVRAVEEVFEKLDREIASFQSWSGLHCAWGCGKCCYKADIEATILEFLPFAHYLYQQDLAYAWFEKLQGNDSSLCLILNPTQGGAGLCSEYKHRGLICRLFGYSARTNKYGNRELVTCQIIKTEQAGNYQQASQKIEESEGELPVMSHYYMQLHAIDFELARDFFPINEAMKRAIEVILHYYAYRS</sequence>
<organism evidence="1 2">
    <name type="scientific">Ohtaekwangia kribbensis</name>
    <dbReference type="NCBI Taxonomy" id="688913"/>
    <lineage>
        <taxon>Bacteria</taxon>
        <taxon>Pseudomonadati</taxon>
        <taxon>Bacteroidota</taxon>
        <taxon>Cytophagia</taxon>
        <taxon>Cytophagales</taxon>
        <taxon>Fulvivirgaceae</taxon>
        <taxon>Ohtaekwangia</taxon>
    </lineage>
</organism>
<gene>
    <name evidence="1" type="ORF">ACFQ21_05405</name>
</gene>
<comment type="caution">
    <text evidence="1">The sequence shown here is derived from an EMBL/GenBank/DDBJ whole genome shotgun (WGS) entry which is preliminary data.</text>
</comment>
<dbReference type="InterPro" id="IPR005358">
    <property type="entry name" value="Puta_zinc/iron-chelating_dom"/>
</dbReference>
<name>A0ABW3JZW1_9BACT</name>
<reference evidence="2" key="1">
    <citation type="journal article" date="2019" name="Int. J. Syst. Evol. Microbiol.">
        <title>The Global Catalogue of Microorganisms (GCM) 10K type strain sequencing project: providing services to taxonomists for standard genome sequencing and annotation.</title>
        <authorList>
            <consortium name="The Broad Institute Genomics Platform"/>
            <consortium name="The Broad Institute Genome Sequencing Center for Infectious Disease"/>
            <person name="Wu L."/>
            <person name="Ma J."/>
        </authorList>
    </citation>
    <scope>NUCLEOTIDE SEQUENCE [LARGE SCALE GENOMIC DNA]</scope>
    <source>
        <strain evidence="2">CCUG 58938</strain>
    </source>
</reference>
<evidence type="ECO:0000313" key="1">
    <source>
        <dbReference type="EMBL" id="MFD0998730.1"/>
    </source>
</evidence>
<proteinExistence type="predicted"/>
<dbReference type="EMBL" id="JBHTKA010000001">
    <property type="protein sequence ID" value="MFD0998730.1"/>
    <property type="molecule type" value="Genomic_DNA"/>
</dbReference>
<dbReference type="Proteomes" id="UP001597112">
    <property type="component" value="Unassembled WGS sequence"/>
</dbReference>
<dbReference type="Pfam" id="PF03692">
    <property type="entry name" value="CxxCxxCC"/>
    <property type="match status" value="1"/>
</dbReference>
<accession>A0ABW3JZW1</accession>
<evidence type="ECO:0000313" key="2">
    <source>
        <dbReference type="Proteomes" id="UP001597112"/>
    </source>
</evidence>
<keyword evidence="2" id="KW-1185">Reference proteome</keyword>